<dbReference type="EMBL" id="MKHE01000032">
    <property type="protein sequence ID" value="OWK00365.1"/>
    <property type="molecule type" value="Genomic_DNA"/>
</dbReference>
<feature type="transmembrane region" description="Helical" evidence="2">
    <location>
        <begin position="269"/>
        <end position="289"/>
    </location>
</feature>
<evidence type="ECO:0000256" key="1">
    <source>
        <dbReference type="SAM" id="MobiDB-lite"/>
    </source>
</evidence>
<dbReference type="AlphaFoldDB" id="A0A212C302"/>
<sequence length="303" mass="31691">MPSGDKCPGGRLGGETAGRALLGTREHAGGQGKRNCARGLCRGVTAGRRGGFPELRRVSPRGAAGEPRRGRAAFPPKAEELLPTLVVRPAPPPYGGTARASVQWYGPRPLRAVPGGHAPGRACAAPCARVHCPAPRSPAPTSVASSERREITPALVATPQSQDGTAETLLFSVLKRLAQCREAAETTESREKVRRACGPQPGRDDAGSMSLLGAGTLDLDYTSGRVRGVLAAAGCTFYLGVFVVCHWLSSLNATYRSLAAREQVFWNLAAARAVFGVQGTAAGLWALLLDPVLQADKALGQQD</sequence>
<dbReference type="OrthoDB" id="10052906at2759"/>
<evidence type="ECO:0000256" key="2">
    <source>
        <dbReference type="SAM" id="Phobius"/>
    </source>
</evidence>
<accession>A0A212C302</accession>
<comment type="caution">
    <text evidence="3">The sequence shown here is derived from an EMBL/GenBank/DDBJ whole genome shotgun (WGS) entry which is preliminary data.</text>
</comment>
<name>A0A212C302_CEREH</name>
<keyword evidence="2" id="KW-1133">Transmembrane helix</keyword>
<proteinExistence type="predicted"/>
<organism evidence="3 4">
    <name type="scientific">Cervus elaphus hippelaphus</name>
    <name type="common">European red deer</name>
    <dbReference type="NCBI Taxonomy" id="46360"/>
    <lineage>
        <taxon>Eukaryota</taxon>
        <taxon>Metazoa</taxon>
        <taxon>Chordata</taxon>
        <taxon>Craniata</taxon>
        <taxon>Vertebrata</taxon>
        <taxon>Euteleostomi</taxon>
        <taxon>Mammalia</taxon>
        <taxon>Eutheria</taxon>
        <taxon>Laurasiatheria</taxon>
        <taxon>Artiodactyla</taxon>
        <taxon>Ruminantia</taxon>
        <taxon>Pecora</taxon>
        <taxon>Cervidae</taxon>
        <taxon>Cervinae</taxon>
        <taxon>Cervus</taxon>
    </lineage>
</organism>
<gene>
    <name evidence="3" type="ORF">Celaphus_00019203</name>
</gene>
<protein>
    <submittedName>
        <fullName evidence="3">CLN8</fullName>
    </submittedName>
</protein>
<keyword evidence="4" id="KW-1185">Reference proteome</keyword>
<evidence type="ECO:0000313" key="4">
    <source>
        <dbReference type="Proteomes" id="UP000242450"/>
    </source>
</evidence>
<keyword evidence="2" id="KW-0472">Membrane</keyword>
<feature type="region of interest" description="Disordered" evidence="1">
    <location>
        <begin position="48"/>
        <end position="72"/>
    </location>
</feature>
<feature type="transmembrane region" description="Helical" evidence="2">
    <location>
        <begin position="229"/>
        <end position="249"/>
    </location>
</feature>
<reference evidence="3 4" key="1">
    <citation type="journal article" date="2018" name="Mol. Genet. Genomics">
        <title>The red deer Cervus elaphus genome CerEla1.0: sequencing, annotating, genes, and chromosomes.</title>
        <authorList>
            <person name="Bana N.A."/>
            <person name="Nyiri A."/>
            <person name="Nagy J."/>
            <person name="Frank K."/>
            <person name="Nagy T."/>
            <person name="Steger V."/>
            <person name="Schiller M."/>
            <person name="Lakatos P."/>
            <person name="Sugar L."/>
            <person name="Horn P."/>
            <person name="Barta E."/>
            <person name="Orosz L."/>
        </authorList>
    </citation>
    <scope>NUCLEOTIDE SEQUENCE [LARGE SCALE GENOMIC DNA]</scope>
    <source>
        <strain evidence="3">Hungarian</strain>
    </source>
</reference>
<evidence type="ECO:0000313" key="3">
    <source>
        <dbReference type="EMBL" id="OWK00365.1"/>
    </source>
</evidence>
<dbReference type="Proteomes" id="UP000242450">
    <property type="component" value="Chromosome 32"/>
</dbReference>
<keyword evidence="2" id="KW-0812">Transmembrane</keyword>